<feature type="transmembrane region" description="Helical" evidence="1">
    <location>
        <begin position="194"/>
        <end position="215"/>
    </location>
</feature>
<evidence type="ECO:0000313" key="2">
    <source>
        <dbReference type="EMBL" id="RUL66683.1"/>
    </source>
</evidence>
<sequence length="250" mass="27721">MPGSGVVTSSLTHAATIALRLLPRPGRQEPRASYGRNSMNALRRFVSVRHAAYLMAIAVIVFTTVCTAAQFWRIDLNPIRTPLSTYLRGPGGVYVRSVYYVMAIALLGFAWAIYEATVRTRRSLLASLLFAGAGLILPIVAASELFSDTPYHALAKIIHRSTTLATFLWLSFGMVLLSSRWLRDQRMKEGSRFGLALAWLATFVLWFQVLVSIFPNGLMEKLAIALILLWLGWASRHLLRAAQPGLTDLS</sequence>
<gene>
    <name evidence="2" type="ORF">EKH79_02375</name>
</gene>
<feature type="transmembrane region" description="Helical" evidence="1">
    <location>
        <begin position="51"/>
        <end position="73"/>
    </location>
</feature>
<accession>A0A432LYR0</accession>
<name>A0A432LYR0_9GAMM</name>
<proteinExistence type="predicted"/>
<keyword evidence="3" id="KW-1185">Reference proteome</keyword>
<evidence type="ECO:0000256" key="1">
    <source>
        <dbReference type="SAM" id="Phobius"/>
    </source>
</evidence>
<dbReference type="AlphaFoldDB" id="A0A432LYR0"/>
<dbReference type="Pfam" id="PF06197">
    <property type="entry name" value="DUF998"/>
    <property type="match status" value="1"/>
</dbReference>
<evidence type="ECO:0000313" key="3">
    <source>
        <dbReference type="Proteomes" id="UP000267077"/>
    </source>
</evidence>
<keyword evidence="1" id="KW-1133">Transmembrane helix</keyword>
<feature type="transmembrane region" description="Helical" evidence="1">
    <location>
        <begin position="93"/>
        <end position="112"/>
    </location>
</feature>
<dbReference type="EMBL" id="RYZR01000002">
    <property type="protein sequence ID" value="RUL66683.1"/>
    <property type="molecule type" value="Genomic_DNA"/>
</dbReference>
<comment type="caution">
    <text evidence="2">The sequence shown here is derived from an EMBL/GenBank/DDBJ whole genome shotgun (WGS) entry which is preliminary data.</text>
</comment>
<dbReference type="Proteomes" id="UP000267077">
    <property type="component" value="Unassembled WGS sequence"/>
</dbReference>
<dbReference type="InterPro" id="IPR009339">
    <property type="entry name" value="DUF998"/>
</dbReference>
<keyword evidence="1" id="KW-0812">Transmembrane</keyword>
<feature type="transmembrane region" description="Helical" evidence="1">
    <location>
        <begin position="124"/>
        <end position="143"/>
    </location>
</feature>
<reference evidence="2 3" key="1">
    <citation type="submission" date="2018-12" db="EMBL/GenBank/DDBJ databases">
        <title>Dyella dinghuensis sp. nov. DHOA06 and Dyella choica sp. nov. 4M-K27, isolated from forest soil.</title>
        <authorList>
            <person name="Qiu L.-H."/>
            <person name="Gao Z.-H."/>
        </authorList>
    </citation>
    <scope>NUCLEOTIDE SEQUENCE [LARGE SCALE GENOMIC DNA]</scope>
    <source>
        <strain evidence="2 3">DHOA06</strain>
    </source>
</reference>
<organism evidence="2 3">
    <name type="scientific">Dyella dinghuensis</name>
    <dbReference type="NCBI Taxonomy" id="1920169"/>
    <lineage>
        <taxon>Bacteria</taxon>
        <taxon>Pseudomonadati</taxon>
        <taxon>Pseudomonadota</taxon>
        <taxon>Gammaproteobacteria</taxon>
        <taxon>Lysobacterales</taxon>
        <taxon>Rhodanobacteraceae</taxon>
        <taxon>Dyella</taxon>
    </lineage>
</organism>
<feature type="transmembrane region" description="Helical" evidence="1">
    <location>
        <begin position="163"/>
        <end position="182"/>
    </location>
</feature>
<keyword evidence="1" id="KW-0472">Membrane</keyword>
<protein>
    <submittedName>
        <fullName evidence="2">DUF998 domain-containing protein</fullName>
    </submittedName>
</protein>